<feature type="transmembrane region" description="Helical" evidence="1">
    <location>
        <begin position="6"/>
        <end position="23"/>
    </location>
</feature>
<organism evidence="2 3">
    <name type="scientific">Pararcticibacter amylolyticus</name>
    <dbReference type="NCBI Taxonomy" id="2173175"/>
    <lineage>
        <taxon>Bacteria</taxon>
        <taxon>Pseudomonadati</taxon>
        <taxon>Bacteroidota</taxon>
        <taxon>Sphingobacteriia</taxon>
        <taxon>Sphingobacteriales</taxon>
        <taxon>Sphingobacteriaceae</taxon>
        <taxon>Pararcticibacter</taxon>
    </lineage>
</organism>
<dbReference type="Pfam" id="PF11026">
    <property type="entry name" value="DUF2721"/>
    <property type="match status" value="1"/>
</dbReference>
<keyword evidence="1" id="KW-1133">Transmembrane helix</keyword>
<evidence type="ECO:0000313" key="2">
    <source>
        <dbReference type="EMBL" id="PWG78566.1"/>
    </source>
</evidence>
<feature type="transmembrane region" description="Helical" evidence="1">
    <location>
        <begin position="65"/>
        <end position="84"/>
    </location>
</feature>
<dbReference type="AlphaFoldDB" id="A0A2U2PAY8"/>
<keyword evidence="1" id="KW-0472">Membrane</keyword>
<proteinExistence type="predicted"/>
<feature type="transmembrane region" description="Helical" evidence="1">
    <location>
        <begin position="90"/>
        <end position="110"/>
    </location>
</feature>
<accession>A0A2U2PAY8</accession>
<dbReference type="RefSeq" id="WP_109417892.1">
    <property type="nucleotide sequence ID" value="NZ_QEAS01000023.1"/>
</dbReference>
<gene>
    <name evidence="2" type="ORF">DDR33_21630</name>
</gene>
<keyword evidence="3" id="KW-1185">Reference proteome</keyword>
<evidence type="ECO:0000256" key="1">
    <source>
        <dbReference type="SAM" id="Phobius"/>
    </source>
</evidence>
<reference evidence="2 3" key="1">
    <citation type="submission" date="2018-04" db="EMBL/GenBank/DDBJ databases">
        <title>Pedobacter chongqingensis sp. nov., isolated from a rottenly hemp rope.</title>
        <authorList>
            <person name="Cai Y."/>
        </authorList>
    </citation>
    <scope>NUCLEOTIDE SEQUENCE [LARGE SCALE GENOMIC DNA]</scope>
    <source>
        <strain evidence="2 3">FJ4-8</strain>
    </source>
</reference>
<dbReference type="EMBL" id="QEAS01000023">
    <property type="protein sequence ID" value="PWG78566.1"/>
    <property type="molecule type" value="Genomic_DNA"/>
</dbReference>
<dbReference type="InterPro" id="IPR021279">
    <property type="entry name" value="DUF2721"/>
</dbReference>
<evidence type="ECO:0000313" key="3">
    <source>
        <dbReference type="Proteomes" id="UP000245647"/>
    </source>
</evidence>
<sequence>MTLSVSTPIILFPAISLILLAYTEKFVQLARLVRTLKKQYENNSATHLVEQIENLKRRIYLIKNMQAFGTLSFFLCIATIFLLFSSLETLAYYTFWISMILLMTALYLSFREIRLSSDALKRALDDETPR</sequence>
<protein>
    <submittedName>
        <fullName evidence="2">DUF2721 domain-containing protein</fullName>
    </submittedName>
</protein>
<dbReference type="Proteomes" id="UP000245647">
    <property type="component" value="Unassembled WGS sequence"/>
</dbReference>
<comment type="caution">
    <text evidence="2">The sequence shown here is derived from an EMBL/GenBank/DDBJ whole genome shotgun (WGS) entry which is preliminary data.</text>
</comment>
<name>A0A2U2PAY8_9SPHI</name>
<dbReference type="OrthoDB" id="9813525at2"/>
<keyword evidence="1" id="KW-0812">Transmembrane</keyword>